<dbReference type="EMBL" id="FZOW01000023">
    <property type="protein sequence ID" value="SNT46592.1"/>
    <property type="molecule type" value="Genomic_DNA"/>
</dbReference>
<accession>A0A239MWP2</accession>
<protein>
    <submittedName>
        <fullName evidence="1">Uncharacterized protein</fullName>
    </submittedName>
</protein>
<organism evidence="1 2">
    <name type="scientific">Rhodococcoides kyotonense</name>
    <dbReference type="NCBI Taxonomy" id="398843"/>
    <lineage>
        <taxon>Bacteria</taxon>
        <taxon>Bacillati</taxon>
        <taxon>Actinomycetota</taxon>
        <taxon>Actinomycetes</taxon>
        <taxon>Mycobacteriales</taxon>
        <taxon>Nocardiaceae</taxon>
        <taxon>Rhodococcoides</taxon>
    </lineage>
</organism>
<reference evidence="2" key="1">
    <citation type="submission" date="2017-06" db="EMBL/GenBank/DDBJ databases">
        <authorList>
            <person name="Varghese N."/>
            <person name="Submissions S."/>
        </authorList>
    </citation>
    <scope>NUCLEOTIDE SEQUENCE [LARGE SCALE GENOMIC DNA]</scope>
    <source>
        <strain evidence="2">JCM 23211</strain>
    </source>
</reference>
<proteinExistence type="predicted"/>
<evidence type="ECO:0000313" key="1">
    <source>
        <dbReference type="EMBL" id="SNT46592.1"/>
    </source>
</evidence>
<evidence type="ECO:0000313" key="2">
    <source>
        <dbReference type="Proteomes" id="UP000198327"/>
    </source>
</evidence>
<gene>
    <name evidence="1" type="ORF">SAMN05421642_12336</name>
</gene>
<keyword evidence="2" id="KW-1185">Reference proteome</keyword>
<dbReference type="AlphaFoldDB" id="A0A239MWP2"/>
<name>A0A239MWP2_9NOCA</name>
<sequence length="81" mass="9328">MKTRIKAEQFVRLWNEAVENRRSISWIAGKISCSDQHVHHLAASLRSQGVELPKIRRTFVETVDVKQLNRLIAEKFGGRSV</sequence>
<dbReference type="Proteomes" id="UP000198327">
    <property type="component" value="Unassembled WGS sequence"/>
</dbReference>
<dbReference type="RefSeq" id="WP_089251839.1">
    <property type="nucleotide sequence ID" value="NZ_FZOW01000023.1"/>
</dbReference>